<dbReference type="PANTHER" id="PTHR28626">
    <property type="entry name" value="SRR1-LIKE PROTEIN"/>
    <property type="match status" value="1"/>
</dbReference>
<evidence type="ECO:0000313" key="4">
    <source>
        <dbReference type="EMBL" id="KAF4350458.1"/>
    </source>
</evidence>
<evidence type="ECO:0000313" key="5">
    <source>
        <dbReference type="Proteomes" id="UP000525078"/>
    </source>
</evidence>
<evidence type="ECO:0000259" key="3">
    <source>
        <dbReference type="Pfam" id="PF07985"/>
    </source>
</evidence>
<evidence type="ECO:0000256" key="2">
    <source>
        <dbReference type="SAM" id="MobiDB-lite"/>
    </source>
</evidence>
<evidence type="ECO:0000256" key="1">
    <source>
        <dbReference type="ARBA" id="ARBA00009856"/>
    </source>
</evidence>
<dbReference type="GO" id="GO:0005737">
    <property type="term" value="C:cytoplasm"/>
    <property type="evidence" value="ECO:0007669"/>
    <property type="project" value="TreeGrafter"/>
</dbReference>
<feature type="compositionally biased region" description="Basic and acidic residues" evidence="2">
    <location>
        <begin position="309"/>
        <end position="318"/>
    </location>
</feature>
<dbReference type="InterPro" id="IPR040044">
    <property type="entry name" value="SRR1L"/>
</dbReference>
<name>A0A7J6DWG5_CANSA</name>
<dbReference type="PANTHER" id="PTHR28626:SF3">
    <property type="entry name" value="SRR1-LIKE PROTEIN"/>
    <property type="match status" value="1"/>
</dbReference>
<comment type="similarity">
    <text evidence="1">Belongs to the SRR1 family.</text>
</comment>
<dbReference type="Pfam" id="PF07985">
    <property type="entry name" value="SRR1"/>
    <property type="match status" value="1"/>
</dbReference>
<dbReference type="AlphaFoldDB" id="A0A7J6DWG5"/>
<feature type="region of interest" description="Disordered" evidence="2">
    <location>
        <begin position="294"/>
        <end position="334"/>
    </location>
</feature>
<dbReference type="EMBL" id="JAATIP010000366">
    <property type="protein sequence ID" value="KAF4350458.1"/>
    <property type="molecule type" value="Genomic_DNA"/>
</dbReference>
<feature type="domain" description="SRR1-like" evidence="3">
    <location>
        <begin position="116"/>
        <end position="287"/>
    </location>
</feature>
<dbReference type="InterPro" id="IPR012942">
    <property type="entry name" value="SRR1-like"/>
</dbReference>
<accession>A0A7J6DWG5</accession>
<reference evidence="4 5" key="1">
    <citation type="journal article" date="2020" name="bioRxiv">
        <title>Sequence and annotation of 42 cannabis genomes reveals extensive copy number variation in cannabinoid synthesis and pathogen resistance genes.</title>
        <authorList>
            <person name="Mckernan K.J."/>
            <person name="Helbert Y."/>
            <person name="Kane L.T."/>
            <person name="Ebling H."/>
            <person name="Zhang L."/>
            <person name="Liu B."/>
            <person name="Eaton Z."/>
            <person name="Mclaughlin S."/>
            <person name="Kingan S."/>
            <person name="Baybayan P."/>
            <person name="Concepcion G."/>
            <person name="Jordan M."/>
            <person name="Riva A."/>
            <person name="Barbazuk W."/>
            <person name="Harkins T."/>
        </authorList>
    </citation>
    <scope>NUCLEOTIDE SEQUENCE [LARGE SCALE GENOMIC DNA]</scope>
    <source>
        <strain evidence="5">cv. Jamaican Lion 4</strain>
        <tissue evidence="4">Leaf</tissue>
    </source>
</reference>
<organism evidence="4 5">
    <name type="scientific">Cannabis sativa</name>
    <name type="common">Hemp</name>
    <name type="synonym">Marijuana</name>
    <dbReference type="NCBI Taxonomy" id="3483"/>
    <lineage>
        <taxon>Eukaryota</taxon>
        <taxon>Viridiplantae</taxon>
        <taxon>Streptophyta</taxon>
        <taxon>Embryophyta</taxon>
        <taxon>Tracheophyta</taxon>
        <taxon>Spermatophyta</taxon>
        <taxon>Magnoliopsida</taxon>
        <taxon>eudicotyledons</taxon>
        <taxon>Gunneridae</taxon>
        <taxon>Pentapetalae</taxon>
        <taxon>rosids</taxon>
        <taxon>fabids</taxon>
        <taxon>Rosales</taxon>
        <taxon>Cannabaceae</taxon>
        <taxon>Cannabis</taxon>
    </lineage>
</organism>
<dbReference type="GO" id="GO:0005634">
    <property type="term" value="C:nucleus"/>
    <property type="evidence" value="ECO:0007669"/>
    <property type="project" value="TreeGrafter"/>
</dbReference>
<proteinExistence type="inferred from homology"/>
<dbReference type="Proteomes" id="UP000525078">
    <property type="component" value="Unassembled WGS sequence"/>
</dbReference>
<comment type="caution">
    <text evidence="4">The sequence shown here is derived from an EMBL/GenBank/DDBJ whole genome shotgun (WGS) entry which is preliminary data.</text>
</comment>
<gene>
    <name evidence="4" type="ORF">F8388_005068</name>
</gene>
<sequence>MGSQRGSRTGTTQDALPVSNWKKWSNFVPLLVALVVMSEITYSGRLDVAKNVAKLGVLISQASPAHQETPTTIKSLVQQNKNKPEIMPFFVKFLDQIIQTPDIKLRFENLVNATNGSKIDMVIYCIGSIKNRELSRLQLSLALLLKEELDWIFNGNIEIFDPILTAEENEVLSDMGFKVLRENEEGGRKVNKPTVFFMPRCDCPLYVNLAKENQEATLENVVIFGSSFRKWKVDLIPLKEKFKGRASPLVDGVDFLAENFSNEFEVDSTSLTSSTALAAFSELSWHFSSGFKTPLGGHHSPPPSQASPDTKEEIDRSPISRAPSQNPTPHEPRVQSGCGVLFGSEKEVSVMVLVCRCGFGGVGNSVVVGSGGLGGGRVVWAE</sequence>
<protein>
    <recommendedName>
        <fullName evidence="3">SRR1-like domain-containing protein</fullName>
    </recommendedName>
</protein>